<comment type="caution">
    <text evidence="1">The sequence shown here is derived from an EMBL/GenBank/DDBJ whole genome shotgun (WGS) entry which is preliminary data.</text>
</comment>
<evidence type="ECO:0000313" key="2">
    <source>
        <dbReference type="Proteomes" id="UP000240572"/>
    </source>
</evidence>
<proteinExistence type="predicted"/>
<name>A0A2P8D1L4_9BACT</name>
<dbReference type="Proteomes" id="UP000240572">
    <property type="component" value="Unassembled WGS sequence"/>
</dbReference>
<dbReference type="AlphaFoldDB" id="A0A2P8D1L4"/>
<dbReference type="Pfam" id="PF14121">
    <property type="entry name" value="Porin_10"/>
    <property type="match status" value="1"/>
</dbReference>
<accession>A0A2P8D1L4</accession>
<gene>
    <name evidence="1" type="ORF">B0I18_106102</name>
</gene>
<organism evidence="1 2">
    <name type="scientific">Taibaiella chishuiensis</name>
    <dbReference type="NCBI Taxonomy" id="1434707"/>
    <lineage>
        <taxon>Bacteria</taxon>
        <taxon>Pseudomonadati</taxon>
        <taxon>Bacteroidota</taxon>
        <taxon>Chitinophagia</taxon>
        <taxon>Chitinophagales</taxon>
        <taxon>Chitinophagaceae</taxon>
        <taxon>Taibaiella</taxon>
    </lineage>
</organism>
<sequence>MTDSYLKFAIQTRILNLQRLPALLLLTLLGFVLNPGRIWAQVINYNNNITNNTDPNQQQQNNLFNQGRDSSFKANADWKDEQAKIHFNYLNSAVARYPDSSLSFFHRYQFPQSWWGKDLGNANTAVRNEVFTPTVTPGLSLGYNAYDVYKLTLNNLAFYNTTRPYSAFSFMMGSKNEQNVEILHTQNISPNWNIAARLRYRSSQGFYNLQRSNNIGGSLSSNYQSTNQRYYMAAGFVYNRFKQDENGGLNTNNLDSLLHNVGDYSDRQVLDVNMPFRRGSTTNAAVSNTLRDWTFYVQNNYSIGQADTLYNKDSTQATYRFTPRFRFKHQLELHSERHMFRDINGDSLRYATAGLAKILRDSLLTDSIYTAQTWFYVDNKFSLNGFLGKKNELVLIEAGIANRIDRFGTDYVTDRESSSNVSNYLFGEIKKEAFAEGQWEYRAAAKFIFTGEAVGNFDINADVGKDLKKWGQFSAGLRQSLSNAPYSWTVFKTKFYERNYDLNKTSVTQLWGEVNIKRIRLQLGVRNYLLTNYIYYGSDLKVHQQSEAFSLLQLYGRKEFRFGIFALDNEVVWQQPTGGAPVQVPAVLLRHQFRIETNLFRSALKVATGLEVRYHTSYFSDGYTPYFNQFYYQDTEKITNAPECTAFFNFKIKNFRAYVIGGQLQQFFTRSIINAPGYPAQSALFRFGFNWILVN</sequence>
<dbReference type="OrthoDB" id="1489309at2"/>
<dbReference type="EMBL" id="PYGD01000006">
    <property type="protein sequence ID" value="PSK91092.1"/>
    <property type="molecule type" value="Genomic_DNA"/>
</dbReference>
<evidence type="ECO:0000313" key="1">
    <source>
        <dbReference type="EMBL" id="PSK91092.1"/>
    </source>
</evidence>
<protein>
    <submittedName>
        <fullName evidence="1">Putative beta-barrel porin</fullName>
    </submittedName>
</protein>
<reference evidence="1 2" key="1">
    <citation type="submission" date="2018-03" db="EMBL/GenBank/DDBJ databases">
        <title>Genomic Encyclopedia of Type Strains, Phase III (KMG-III): the genomes of soil and plant-associated and newly described type strains.</title>
        <authorList>
            <person name="Whitman W."/>
        </authorList>
    </citation>
    <scope>NUCLEOTIDE SEQUENCE [LARGE SCALE GENOMIC DNA]</scope>
    <source>
        <strain evidence="1 2">CGMCC 1.12700</strain>
    </source>
</reference>
<keyword evidence="2" id="KW-1185">Reference proteome</keyword>
<dbReference type="InterPro" id="IPR025631">
    <property type="entry name" value="Porin_10"/>
</dbReference>